<organism evidence="2 3">
    <name type="scientific">Gymnopilus dilepis</name>
    <dbReference type="NCBI Taxonomy" id="231916"/>
    <lineage>
        <taxon>Eukaryota</taxon>
        <taxon>Fungi</taxon>
        <taxon>Dikarya</taxon>
        <taxon>Basidiomycota</taxon>
        <taxon>Agaricomycotina</taxon>
        <taxon>Agaricomycetes</taxon>
        <taxon>Agaricomycetidae</taxon>
        <taxon>Agaricales</taxon>
        <taxon>Agaricineae</taxon>
        <taxon>Hymenogastraceae</taxon>
        <taxon>Gymnopilus</taxon>
    </lineage>
</organism>
<dbReference type="Gene3D" id="1.10.30.10">
    <property type="entry name" value="High mobility group box domain"/>
    <property type="match status" value="1"/>
</dbReference>
<dbReference type="AlphaFoldDB" id="A0A409WVR2"/>
<comment type="caution">
    <text evidence="2">The sequence shown here is derived from an EMBL/GenBank/DDBJ whole genome shotgun (WGS) entry which is preliminary data.</text>
</comment>
<name>A0A409WVR2_9AGAR</name>
<keyword evidence="3" id="KW-1185">Reference proteome</keyword>
<dbReference type="STRING" id="231916.A0A409WVR2"/>
<dbReference type="OrthoDB" id="3068479at2759"/>
<proteinExistence type="predicted"/>
<reference evidence="2 3" key="1">
    <citation type="journal article" date="2018" name="Evol. Lett.">
        <title>Horizontal gene cluster transfer increased hallucinogenic mushroom diversity.</title>
        <authorList>
            <person name="Reynolds H.T."/>
            <person name="Vijayakumar V."/>
            <person name="Gluck-Thaler E."/>
            <person name="Korotkin H.B."/>
            <person name="Matheny P.B."/>
            <person name="Slot J.C."/>
        </authorList>
    </citation>
    <scope>NUCLEOTIDE SEQUENCE [LARGE SCALE GENOMIC DNA]</scope>
    <source>
        <strain evidence="2 3">SRW20</strain>
    </source>
</reference>
<dbReference type="InterPro" id="IPR036910">
    <property type="entry name" value="HMG_box_dom_sf"/>
</dbReference>
<feature type="compositionally biased region" description="Polar residues" evidence="1">
    <location>
        <begin position="486"/>
        <end position="496"/>
    </location>
</feature>
<dbReference type="Proteomes" id="UP000284706">
    <property type="component" value="Unassembled WGS sequence"/>
</dbReference>
<feature type="region of interest" description="Disordered" evidence="1">
    <location>
        <begin position="470"/>
        <end position="526"/>
    </location>
</feature>
<evidence type="ECO:0000313" key="2">
    <source>
        <dbReference type="EMBL" id="PPQ82614.1"/>
    </source>
</evidence>
<dbReference type="InParanoid" id="A0A409WVR2"/>
<evidence type="ECO:0000313" key="3">
    <source>
        <dbReference type="Proteomes" id="UP000284706"/>
    </source>
</evidence>
<dbReference type="EMBL" id="NHYE01004728">
    <property type="protein sequence ID" value="PPQ82614.1"/>
    <property type="molecule type" value="Genomic_DNA"/>
</dbReference>
<evidence type="ECO:0000256" key="1">
    <source>
        <dbReference type="SAM" id="MobiDB-lite"/>
    </source>
</evidence>
<protein>
    <submittedName>
        <fullName evidence="2">Uncharacterized protein</fullName>
    </submittedName>
</protein>
<gene>
    <name evidence="2" type="ORF">CVT26_001602</name>
</gene>
<accession>A0A409WVR2</accession>
<sequence length="604" mass="67582">MSFSSATDNDNDFIKTNFTTEEETYLSEFIPAWRGKFYGSQTQPKKGLKKSWVVQIPYVKFIEKFYADGDLQPHASTLQEKIYRWFLNRTNDGNTRPFKARSERAPALKKPRATNGFNVFTQEKKEEITKLQREKTNESSPSNNLTPYKESCKELWACLPPKHKEDYAQKATERNDLIKNGPTEEDIERHANQSQIIQNTLSSLSSLTGYHWTGHGDAAFFVLGAHRKKDGGIVTFYGSVLDDDDYASKGFHRTFPDFNSEIAEPFKAWAEKVIPVGTSPQSTISDCPANVLAVGTLADGFPVLPETDLESITPKDSKALLQLFIAAAWEHRYGVSEQKPPVPWGVLSSLSRDSILQDPLPFNDFESLDPFTASTGEIYSILKTIMAEQKKGVRPFKFLPGKEALPAILTIDHGETGPIPFGDRHEPETVVATPKQQMDFSPRRPKGHQVGSVPLSDYPMVTCQVAELETDSEKANKNGKRRLHTASGQQNEQPGSEENEGTKTDRVSYKKRRSQTQINDEVETGHPVRKIRKSLPTPEVQKAGTGGTMGRNRSRAIAVKNCKNASTSLKSTNKAATATLPPRTQSARIRNKNYKNKAVTVRKR</sequence>
<feature type="region of interest" description="Disordered" evidence="1">
    <location>
        <begin position="434"/>
        <end position="455"/>
    </location>
</feature>